<keyword evidence="2" id="KW-1185">Reference proteome</keyword>
<comment type="caution">
    <text evidence="1">The sequence shown here is derived from an EMBL/GenBank/DDBJ whole genome shotgun (WGS) entry which is preliminary data.</text>
</comment>
<organism evidence="1 2">
    <name type="scientific">Streptococcus caprae</name>
    <dbReference type="NCBI Taxonomy" id="1640501"/>
    <lineage>
        <taxon>Bacteria</taxon>
        <taxon>Bacillati</taxon>
        <taxon>Bacillota</taxon>
        <taxon>Bacilli</taxon>
        <taxon>Lactobacillales</taxon>
        <taxon>Streptococcaceae</taxon>
        <taxon>Streptococcus</taxon>
    </lineage>
</organism>
<dbReference type="Proteomes" id="UP001595807">
    <property type="component" value="Unassembled WGS sequence"/>
</dbReference>
<evidence type="ECO:0000313" key="1">
    <source>
        <dbReference type="EMBL" id="MFC3928920.1"/>
    </source>
</evidence>
<sequence length="480" mass="52797">MESRRRRRKALFRKRELFALALMLIGVLVLFAATGSFKVISLMFKEPNPAVYQKGERVQLKDTKVDSEQAEYKNWIGTISDIQSQDDGEKNITYTYTVTYEDGEVSQGIAEGALTYAASAKYEVGDELQLTSTAQTDLDGESLGDYKGMVAKVDKVSYNYLSSEGGYKYDVTFPDLDLSYKNIQESALQNLYQVKLKAENSAAENTAALKEAFSYAAENPYTILNLPSGDFTIGSQDPGKDYVTLSSDTHLRGNDTNLIVDGKVYWLGFATGPNAADGVKNFTMTNVNVRAKDLVNGNQFMIMVDHGENWTITGNTFTMVQAKASHIFDLGGLQNSYFDSNQFIGYAPSLTSVTHLASDADLHDFYAEAIQFDGSGNGAWDGGIIQAVDKDYASKHTSVQLCDNITVSNNQFLPYIDESGTVVAYGPTVGQHSTDTGVISLYNNTLTSTLSARYGSTEWVMEPIHFSPNSQEIVSYNIIN</sequence>
<proteinExistence type="predicted"/>
<dbReference type="InterPro" id="IPR011050">
    <property type="entry name" value="Pectin_lyase_fold/virulence"/>
</dbReference>
<accession>A0ABV8CY36</accession>
<dbReference type="InterPro" id="IPR012334">
    <property type="entry name" value="Pectin_lyas_fold"/>
</dbReference>
<dbReference type="EMBL" id="JBHRZV010000052">
    <property type="protein sequence ID" value="MFC3928920.1"/>
    <property type="molecule type" value="Genomic_DNA"/>
</dbReference>
<gene>
    <name evidence="1" type="ORF">ACFORF_10195</name>
</gene>
<dbReference type="SUPFAM" id="SSF51126">
    <property type="entry name" value="Pectin lyase-like"/>
    <property type="match status" value="1"/>
</dbReference>
<reference evidence="2" key="1">
    <citation type="journal article" date="2019" name="Int. J. Syst. Evol. Microbiol.">
        <title>The Global Catalogue of Microorganisms (GCM) 10K type strain sequencing project: providing services to taxonomists for standard genome sequencing and annotation.</title>
        <authorList>
            <consortium name="The Broad Institute Genomics Platform"/>
            <consortium name="The Broad Institute Genome Sequencing Center for Infectious Disease"/>
            <person name="Wu L."/>
            <person name="Ma J."/>
        </authorList>
    </citation>
    <scope>NUCLEOTIDE SEQUENCE [LARGE SCALE GENOMIC DNA]</scope>
    <source>
        <strain evidence="2">CCUG 67170</strain>
    </source>
</reference>
<evidence type="ECO:0000313" key="2">
    <source>
        <dbReference type="Proteomes" id="UP001595807"/>
    </source>
</evidence>
<dbReference type="Gene3D" id="2.160.20.10">
    <property type="entry name" value="Single-stranded right-handed beta-helix, Pectin lyase-like"/>
    <property type="match status" value="1"/>
</dbReference>
<dbReference type="RefSeq" id="WP_380427888.1">
    <property type="nucleotide sequence ID" value="NZ_JBHRZV010000052.1"/>
</dbReference>
<name>A0ABV8CY36_9STRE</name>
<protein>
    <submittedName>
        <fullName evidence="1">HlyD family secretion protein</fullName>
    </submittedName>
</protein>